<dbReference type="InterPro" id="IPR000182">
    <property type="entry name" value="GNAT_dom"/>
</dbReference>
<evidence type="ECO:0000259" key="3">
    <source>
        <dbReference type="PROSITE" id="PS51186"/>
    </source>
</evidence>
<dbReference type="STRING" id="947013.SAMN04488109_1507"/>
<dbReference type="PANTHER" id="PTHR43877:SF2">
    <property type="entry name" value="AMINOALKYLPHOSPHONATE N-ACETYLTRANSFERASE-RELATED"/>
    <property type="match status" value="1"/>
</dbReference>
<keyword evidence="2" id="KW-0012">Acyltransferase</keyword>
<dbReference type="CDD" id="cd04301">
    <property type="entry name" value="NAT_SF"/>
    <property type="match status" value="1"/>
</dbReference>
<gene>
    <name evidence="4" type="ORF">SAMN04488109_1507</name>
</gene>
<evidence type="ECO:0000256" key="2">
    <source>
        <dbReference type="ARBA" id="ARBA00023315"/>
    </source>
</evidence>
<accession>A0A1M5M127</accession>
<evidence type="ECO:0000256" key="1">
    <source>
        <dbReference type="ARBA" id="ARBA00022679"/>
    </source>
</evidence>
<keyword evidence="4" id="KW-0689">Ribosomal protein</keyword>
<dbReference type="InterPro" id="IPR050832">
    <property type="entry name" value="Bact_Acetyltransf"/>
</dbReference>
<keyword evidence="5" id="KW-1185">Reference proteome</keyword>
<dbReference type="AlphaFoldDB" id="A0A1M5M127"/>
<name>A0A1M5M127_9BACT</name>
<dbReference type="GO" id="GO:0005840">
    <property type="term" value="C:ribosome"/>
    <property type="evidence" value="ECO:0007669"/>
    <property type="project" value="UniProtKB-KW"/>
</dbReference>
<reference evidence="4 5" key="1">
    <citation type="submission" date="2016-11" db="EMBL/GenBank/DDBJ databases">
        <authorList>
            <person name="Jaros S."/>
            <person name="Januszkiewicz K."/>
            <person name="Wedrychowicz H."/>
        </authorList>
    </citation>
    <scope>NUCLEOTIDE SEQUENCE [LARGE SCALE GENOMIC DNA]</scope>
    <source>
        <strain evidence="4 5">DSM 24574</strain>
    </source>
</reference>
<dbReference type="InterPro" id="IPR016181">
    <property type="entry name" value="Acyl_CoA_acyltransferase"/>
</dbReference>
<dbReference type="Proteomes" id="UP000184212">
    <property type="component" value="Unassembled WGS sequence"/>
</dbReference>
<organism evidence="4 5">
    <name type="scientific">Chryseolinea serpens</name>
    <dbReference type="NCBI Taxonomy" id="947013"/>
    <lineage>
        <taxon>Bacteria</taxon>
        <taxon>Pseudomonadati</taxon>
        <taxon>Bacteroidota</taxon>
        <taxon>Cytophagia</taxon>
        <taxon>Cytophagales</taxon>
        <taxon>Fulvivirgaceae</taxon>
        <taxon>Chryseolinea</taxon>
    </lineage>
</organism>
<dbReference type="GO" id="GO:0016747">
    <property type="term" value="F:acyltransferase activity, transferring groups other than amino-acyl groups"/>
    <property type="evidence" value="ECO:0007669"/>
    <property type="project" value="InterPro"/>
</dbReference>
<dbReference type="Pfam" id="PF00583">
    <property type="entry name" value="Acetyltransf_1"/>
    <property type="match status" value="1"/>
</dbReference>
<proteinExistence type="predicted"/>
<dbReference type="RefSeq" id="WP_073132419.1">
    <property type="nucleotide sequence ID" value="NZ_FQWQ01000001.1"/>
</dbReference>
<dbReference type="PROSITE" id="PS51186">
    <property type="entry name" value="GNAT"/>
    <property type="match status" value="1"/>
</dbReference>
<feature type="domain" description="N-acetyltransferase" evidence="3">
    <location>
        <begin position="1"/>
        <end position="159"/>
    </location>
</feature>
<dbReference type="EMBL" id="FQWQ01000001">
    <property type="protein sequence ID" value="SHG71007.1"/>
    <property type="molecule type" value="Genomic_DNA"/>
</dbReference>
<dbReference type="PANTHER" id="PTHR43877">
    <property type="entry name" value="AMINOALKYLPHOSPHONATE N-ACETYLTRANSFERASE-RELATED-RELATED"/>
    <property type="match status" value="1"/>
</dbReference>
<evidence type="ECO:0000313" key="5">
    <source>
        <dbReference type="Proteomes" id="UP000184212"/>
    </source>
</evidence>
<dbReference type="OrthoDB" id="9789603at2"/>
<sequence>MKFRKATRQDVLSIIQLLANDALGQARERYADPLPETYYNAFERIHADPNQELIVVEDSSNEIIGTLQLSFIPYLTYQGGIRAQIEAVRIREGRRGDGLGQKMFEWAIERARERNAHLLQLTTDKQRPDAIRFYEKLGFKASHEGMKLNLAIVDSYTTGK</sequence>
<evidence type="ECO:0000313" key="4">
    <source>
        <dbReference type="EMBL" id="SHG71007.1"/>
    </source>
</evidence>
<keyword evidence="1" id="KW-0808">Transferase</keyword>
<keyword evidence="4" id="KW-0687">Ribonucleoprotein</keyword>
<protein>
    <submittedName>
        <fullName evidence="4">Ribosomal protein S18 acetylase RimI</fullName>
    </submittedName>
</protein>
<dbReference type="Gene3D" id="3.40.630.30">
    <property type="match status" value="1"/>
</dbReference>
<dbReference type="SUPFAM" id="SSF55729">
    <property type="entry name" value="Acyl-CoA N-acyltransferases (Nat)"/>
    <property type="match status" value="1"/>
</dbReference>